<dbReference type="Gene3D" id="1.20.1250.20">
    <property type="entry name" value="MFS general substrate transporter like domains"/>
    <property type="match status" value="1"/>
</dbReference>
<dbReference type="PANTHER" id="PTHR23513">
    <property type="entry name" value="INTEGRAL MEMBRANE EFFLUX PROTEIN-RELATED"/>
    <property type="match status" value="1"/>
</dbReference>
<evidence type="ECO:0000313" key="8">
    <source>
        <dbReference type="Proteomes" id="UP000598996"/>
    </source>
</evidence>
<evidence type="ECO:0000256" key="1">
    <source>
        <dbReference type="ARBA" id="ARBA00004651"/>
    </source>
</evidence>
<proteinExistence type="predicted"/>
<name>A0ABS1VZT0_9ACTN</name>
<sequence>MTQLYRDRHFATYWIGQAASEFGDRVSELALPLIAITVVGASSIEVGVLTAAVWAPQLLSLFIGAWVDQQPRKRRLLIVSDLLQALAVATLPLVWWLGSLTLVQLVAVALVAGIGRTLSHAAYAPFFASLVARDRYVQANSLLSATRSGSFVAGPALGGALIQTLGAPVAMIVDAASFAFSAHMTGRVRVTERPPADHSGTLVRRAAHGFRYLWRHPYMAASLRCCTTLNFFSFVAMALVLLYASRTLGLSAGAIGLAFGAGAVAGLAGAVLAGRIARWIGAGCTIAVGAVLFSAPYALLPLASGPGWAKVAVLALVEAISGFGIMLFDINLNALQTAVVHDDLRSRVSGAFATVNYGIRPLGALVGGVLGSVAGIGPTLVMAAVGGTLSIGWLVKSPILGTRAIEDLRPVD</sequence>
<dbReference type="Pfam" id="PF07690">
    <property type="entry name" value="MFS_1"/>
    <property type="match status" value="1"/>
</dbReference>
<feature type="transmembrane region" description="Helical" evidence="6">
    <location>
        <begin position="29"/>
        <end position="55"/>
    </location>
</feature>
<evidence type="ECO:0000313" key="7">
    <source>
        <dbReference type="EMBL" id="MBL7260006.1"/>
    </source>
</evidence>
<evidence type="ECO:0000256" key="2">
    <source>
        <dbReference type="ARBA" id="ARBA00022475"/>
    </source>
</evidence>
<feature type="transmembrane region" description="Helical" evidence="6">
    <location>
        <begin position="221"/>
        <end position="244"/>
    </location>
</feature>
<reference evidence="7 8" key="1">
    <citation type="submission" date="2021-01" db="EMBL/GenBank/DDBJ databases">
        <title>Actinoplanes sp. nov. LDG1-01 isolated from lichen.</title>
        <authorList>
            <person name="Saeng-In P."/>
            <person name="Phongsopitanun W."/>
            <person name="Kanchanasin P."/>
            <person name="Yuki M."/>
            <person name="Kudo T."/>
            <person name="Ohkuma M."/>
            <person name="Tanasupawat S."/>
        </authorList>
    </citation>
    <scope>NUCLEOTIDE SEQUENCE [LARGE SCALE GENOMIC DNA]</scope>
    <source>
        <strain evidence="7 8">LDG1-01</strain>
    </source>
</reference>
<evidence type="ECO:0000256" key="5">
    <source>
        <dbReference type="ARBA" id="ARBA00023136"/>
    </source>
</evidence>
<comment type="caution">
    <text evidence="7">The sequence shown here is derived from an EMBL/GenBank/DDBJ whole genome shotgun (WGS) entry which is preliminary data.</text>
</comment>
<gene>
    <name evidence="7" type="ORF">JKJ07_37365</name>
</gene>
<keyword evidence="2" id="KW-1003">Cell membrane</keyword>
<evidence type="ECO:0000256" key="4">
    <source>
        <dbReference type="ARBA" id="ARBA00022989"/>
    </source>
</evidence>
<dbReference type="InterPro" id="IPR011701">
    <property type="entry name" value="MFS"/>
</dbReference>
<dbReference type="CDD" id="cd06173">
    <property type="entry name" value="MFS_MefA_like"/>
    <property type="match status" value="1"/>
</dbReference>
<dbReference type="EMBL" id="JAENHO010000012">
    <property type="protein sequence ID" value="MBL7260006.1"/>
    <property type="molecule type" value="Genomic_DNA"/>
</dbReference>
<protein>
    <submittedName>
        <fullName evidence="7">MFS transporter</fullName>
    </submittedName>
</protein>
<feature type="transmembrane region" description="Helical" evidence="6">
    <location>
        <begin position="250"/>
        <end position="272"/>
    </location>
</feature>
<evidence type="ECO:0000256" key="3">
    <source>
        <dbReference type="ARBA" id="ARBA00022692"/>
    </source>
</evidence>
<dbReference type="PANTHER" id="PTHR23513:SF6">
    <property type="entry name" value="MAJOR FACILITATOR SUPERFAMILY ASSOCIATED DOMAIN-CONTAINING PROTEIN"/>
    <property type="match status" value="1"/>
</dbReference>
<feature type="transmembrane region" description="Helical" evidence="6">
    <location>
        <begin position="103"/>
        <end position="126"/>
    </location>
</feature>
<feature type="transmembrane region" description="Helical" evidence="6">
    <location>
        <begin position="279"/>
        <end position="299"/>
    </location>
</feature>
<organism evidence="7 8">
    <name type="scientific">Paractinoplanes lichenicola</name>
    <dbReference type="NCBI Taxonomy" id="2802976"/>
    <lineage>
        <taxon>Bacteria</taxon>
        <taxon>Bacillati</taxon>
        <taxon>Actinomycetota</taxon>
        <taxon>Actinomycetes</taxon>
        <taxon>Micromonosporales</taxon>
        <taxon>Micromonosporaceae</taxon>
        <taxon>Paractinoplanes</taxon>
    </lineage>
</organism>
<dbReference type="Proteomes" id="UP000598996">
    <property type="component" value="Unassembled WGS sequence"/>
</dbReference>
<keyword evidence="3 6" id="KW-0812">Transmembrane</keyword>
<keyword evidence="8" id="KW-1185">Reference proteome</keyword>
<keyword evidence="4 6" id="KW-1133">Transmembrane helix</keyword>
<dbReference type="InterPro" id="IPR036259">
    <property type="entry name" value="MFS_trans_sf"/>
</dbReference>
<keyword evidence="5 6" id="KW-0472">Membrane</keyword>
<feature type="transmembrane region" description="Helical" evidence="6">
    <location>
        <begin position="311"/>
        <end position="330"/>
    </location>
</feature>
<dbReference type="SUPFAM" id="SSF103473">
    <property type="entry name" value="MFS general substrate transporter"/>
    <property type="match status" value="1"/>
</dbReference>
<comment type="subcellular location">
    <subcellularLocation>
        <location evidence="1">Cell membrane</location>
        <topology evidence="1">Multi-pass membrane protein</topology>
    </subcellularLocation>
</comment>
<feature type="transmembrane region" description="Helical" evidence="6">
    <location>
        <begin position="76"/>
        <end position="97"/>
    </location>
</feature>
<evidence type="ECO:0000256" key="6">
    <source>
        <dbReference type="SAM" id="Phobius"/>
    </source>
</evidence>
<dbReference type="RefSeq" id="WP_202996686.1">
    <property type="nucleotide sequence ID" value="NZ_JAENHO010000012.1"/>
</dbReference>
<accession>A0ABS1VZT0</accession>